<sequence length="237" mass="25838">MYKAILITVLFTLATAREDIGTRYMARMLEDCEKADGVFLCLKKKAVVFFDRAARMQEIPLMEGIEIVKTTDEEIVPISENEIEASLPRSLEAKDNALTKMLLDRVAKFASSRAIQLTFPKMTGEDLSKEVEEGRGKMKKMMSMMMMGAAMKMMAMIPIGMAALFGLAGKAMITSKIALLLAGLLLLKKLVAAKGGDDGGHESHGWSSSGGGSGGWNRRTYVDAAAADMAYSAYKRD</sequence>
<protein>
    <submittedName>
        <fullName evidence="1">Uncharacterized protein</fullName>
    </submittedName>
</protein>
<accession>A0ACC1CH19</accession>
<evidence type="ECO:0000313" key="1">
    <source>
        <dbReference type="EMBL" id="KAJ0170869.1"/>
    </source>
</evidence>
<name>A0ACC1CH19_9NEOP</name>
<reference evidence="1 2" key="1">
    <citation type="journal article" date="2021" name="Front. Genet.">
        <title>Chromosome-Level Genome Assembly Reveals Significant Gene Expansion in the Toll and IMD Signaling Pathways of Dendrolimus kikuchii.</title>
        <authorList>
            <person name="Zhou J."/>
            <person name="Wu P."/>
            <person name="Xiong Z."/>
            <person name="Liu N."/>
            <person name="Zhao N."/>
            <person name="Ji M."/>
            <person name="Qiu Y."/>
            <person name="Yang B."/>
        </authorList>
    </citation>
    <scope>NUCLEOTIDE SEQUENCE [LARGE SCALE GENOMIC DNA]</scope>
    <source>
        <strain evidence="1">Ann1</strain>
    </source>
</reference>
<comment type="caution">
    <text evidence="1">The sequence shown here is derived from an EMBL/GenBank/DDBJ whole genome shotgun (WGS) entry which is preliminary data.</text>
</comment>
<dbReference type="Proteomes" id="UP000824533">
    <property type="component" value="Linkage Group LG26"/>
</dbReference>
<gene>
    <name evidence="1" type="ORF">K1T71_013641</name>
</gene>
<dbReference type="EMBL" id="CM034412">
    <property type="protein sequence ID" value="KAJ0170869.1"/>
    <property type="molecule type" value="Genomic_DNA"/>
</dbReference>
<proteinExistence type="predicted"/>
<evidence type="ECO:0000313" key="2">
    <source>
        <dbReference type="Proteomes" id="UP000824533"/>
    </source>
</evidence>
<organism evidence="1 2">
    <name type="scientific">Dendrolimus kikuchii</name>
    <dbReference type="NCBI Taxonomy" id="765133"/>
    <lineage>
        <taxon>Eukaryota</taxon>
        <taxon>Metazoa</taxon>
        <taxon>Ecdysozoa</taxon>
        <taxon>Arthropoda</taxon>
        <taxon>Hexapoda</taxon>
        <taxon>Insecta</taxon>
        <taxon>Pterygota</taxon>
        <taxon>Neoptera</taxon>
        <taxon>Endopterygota</taxon>
        <taxon>Lepidoptera</taxon>
        <taxon>Glossata</taxon>
        <taxon>Ditrysia</taxon>
        <taxon>Bombycoidea</taxon>
        <taxon>Lasiocampidae</taxon>
        <taxon>Dendrolimus</taxon>
    </lineage>
</organism>
<keyword evidence="2" id="KW-1185">Reference proteome</keyword>